<evidence type="ECO:0000313" key="1">
    <source>
        <dbReference type="EMBL" id="KAH3851542.1"/>
    </source>
</evidence>
<accession>A0A9D4L410</accession>
<reference evidence="1" key="1">
    <citation type="journal article" date="2019" name="bioRxiv">
        <title>The Genome of the Zebra Mussel, Dreissena polymorpha: A Resource for Invasive Species Research.</title>
        <authorList>
            <person name="McCartney M.A."/>
            <person name="Auch B."/>
            <person name="Kono T."/>
            <person name="Mallez S."/>
            <person name="Zhang Y."/>
            <person name="Obille A."/>
            <person name="Becker A."/>
            <person name="Abrahante J.E."/>
            <person name="Garbe J."/>
            <person name="Badalamenti J.P."/>
            <person name="Herman A."/>
            <person name="Mangelson H."/>
            <person name="Liachko I."/>
            <person name="Sullivan S."/>
            <person name="Sone E.D."/>
            <person name="Koren S."/>
            <person name="Silverstein K.A.T."/>
            <person name="Beckman K.B."/>
            <person name="Gohl D.M."/>
        </authorList>
    </citation>
    <scope>NUCLEOTIDE SEQUENCE</scope>
    <source>
        <strain evidence="1">Duluth1</strain>
        <tissue evidence="1">Whole animal</tissue>
    </source>
</reference>
<reference evidence="1" key="2">
    <citation type="submission" date="2020-11" db="EMBL/GenBank/DDBJ databases">
        <authorList>
            <person name="McCartney M.A."/>
            <person name="Auch B."/>
            <person name="Kono T."/>
            <person name="Mallez S."/>
            <person name="Becker A."/>
            <person name="Gohl D.M."/>
            <person name="Silverstein K.A.T."/>
            <person name="Koren S."/>
            <person name="Bechman K.B."/>
            <person name="Herman A."/>
            <person name="Abrahante J.E."/>
            <person name="Garbe J."/>
        </authorList>
    </citation>
    <scope>NUCLEOTIDE SEQUENCE</scope>
    <source>
        <strain evidence="1">Duluth1</strain>
        <tissue evidence="1">Whole animal</tissue>
    </source>
</reference>
<keyword evidence="2" id="KW-1185">Reference proteome</keyword>
<protein>
    <submittedName>
        <fullName evidence="1">Uncharacterized protein</fullName>
    </submittedName>
</protein>
<evidence type="ECO:0000313" key="2">
    <source>
        <dbReference type="Proteomes" id="UP000828390"/>
    </source>
</evidence>
<name>A0A9D4L410_DREPO</name>
<organism evidence="1 2">
    <name type="scientific">Dreissena polymorpha</name>
    <name type="common">Zebra mussel</name>
    <name type="synonym">Mytilus polymorpha</name>
    <dbReference type="NCBI Taxonomy" id="45954"/>
    <lineage>
        <taxon>Eukaryota</taxon>
        <taxon>Metazoa</taxon>
        <taxon>Spiralia</taxon>
        <taxon>Lophotrochozoa</taxon>
        <taxon>Mollusca</taxon>
        <taxon>Bivalvia</taxon>
        <taxon>Autobranchia</taxon>
        <taxon>Heteroconchia</taxon>
        <taxon>Euheterodonta</taxon>
        <taxon>Imparidentia</taxon>
        <taxon>Neoheterodontei</taxon>
        <taxon>Myida</taxon>
        <taxon>Dreissenoidea</taxon>
        <taxon>Dreissenidae</taxon>
        <taxon>Dreissena</taxon>
    </lineage>
</organism>
<dbReference type="EMBL" id="JAIWYP010000003">
    <property type="protein sequence ID" value="KAH3851542.1"/>
    <property type="molecule type" value="Genomic_DNA"/>
</dbReference>
<dbReference type="PANTHER" id="PTHR31751">
    <property type="entry name" value="SI:CH211-108C17.2-RELATED-RELATED"/>
    <property type="match status" value="1"/>
</dbReference>
<dbReference type="Proteomes" id="UP000828390">
    <property type="component" value="Unassembled WGS sequence"/>
</dbReference>
<comment type="caution">
    <text evidence="1">The sequence shown here is derived from an EMBL/GenBank/DDBJ whole genome shotgun (WGS) entry which is preliminary data.</text>
</comment>
<sequence>MSSTFFKHQRSFLWPAVEAVWLDHTSAALTSIKEEGRSVTLACDGRCDSPGHCPKYAAYTFIDTATGISLAFI</sequence>
<dbReference type="PANTHER" id="PTHR31751:SF42">
    <property type="entry name" value="PROTEIN CBG10204"/>
    <property type="match status" value="1"/>
</dbReference>
<dbReference type="AlphaFoldDB" id="A0A9D4L410"/>
<proteinExistence type="predicted"/>
<gene>
    <name evidence="1" type="ORF">DPMN_094024</name>
</gene>